<comment type="caution">
    <text evidence="2">The sequence shown here is derived from an EMBL/GenBank/DDBJ whole genome shotgun (WGS) entry which is preliminary data.</text>
</comment>
<dbReference type="EMBL" id="JAGTTL010000015">
    <property type="protein sequence ID" value="KAK6311303.1"/>
    <property type="molecule type" value="Genomic_DNA"/>
</dbReference>
<dbReference type="PANTHER" id="PTHR21838">
    <property type="entry name" value="COILED-COIL DOMAIN-CONTAINING PROTEIN 137"/>
    <property type="match status" value="1"/>
</dbReference>
<organism evidence="2 3">
    <name type="scientific">Coregonus suidteri</name>
    <dbReference type="NCBI Taxonomy" id="861788"/>
    <lineage>
        <taxon>Eukaryota</taxon>
        <taxon>Metazoa</taxon>
        <taxon>Chordata</taxon>
        <taxon>Craniata</taxon>
        <taxon>Vertebrata</taxon>
        <taxon>Euteleostomi</taxon>
        <taxon>Actinopterygii</taxon>
        <taxon>Neopterygii</taxon>
        <taxon>Teleostei</taxon>
        <taxon>Protacanthopterygii</taxon>
        <taxon>Salmoniformes</taxon>
        <taxon>Salmonidae</taxon>
        <taxon>Coregoninae</taxon>
        <taxon>Coregonus</taxon>
    </lineage>
</organism>
<proteinExistence type="predicted"/>
<name>A0AAN8LI99_9TELE</name>
<evidence type="ECO:0008006" key="4">
    <source>
        <dbReference type="Google" id="ProtNLM"/>
    </source>
</evidence>
<feature type="region of interest" description="Disordered" evidence="1">
    <location>
        <begin position="123"/>
        <end position="155"/>
    </location>
</feature>
<reference evidence="2 3" key="1">
    <citation type="submission" date="2021-04" db="EMBL/GenBank/DDBJ databases">
        <authorList>
            <person name="De Guttry C."/>
            <person name="Zahm M."/>
            <person name="Klopp C."/>
            <person name="Cabau C."/>
            <person name="Louis A."/>
            <person name="Berthelot C."/>
            <person name="Parey E."/>
            <person name="Roest Crollius H."/>
            <person name="Montfort J."/>
            <person name="Robinson-Rechavi M."/>
            <person name="Bucao C."/>
            <person name="Bouchez O."/>
            <person name="Gislard M."/>
            <person name="Lluch J."/>
            <person name="Milhes M."/>
            <person name="Lampietro C."/>
            <person name="Lopez Roques C."/>
            <person name="Donnadieu C."/>
            <person name="Braasch I."/>
            <person name="Desvignes T."/>
            <person name="Postlethwait J."/>
            <person name="Bobe J."/>
            <person name="Wedekind C."/>
            <person name="Guiguen Y."/>
        </authorList>
    </citation>
    <scope>NUCLEOTIDE SEQUENCE [LARGE SCALE GENOMIC DNA]</scope>
    <source>
        <strain evidence="2">Cs_M1</strain>
        <tissue evidence="2">Blood</tissue>
    </source>
</reference>
<feature type="region of interest" description="Disordered" evidence="1">
    <location>
        <begin position="1"/>
        <end position="106"/>
    </location>
</feature>
<feature type="region of interest" description="Disordered" evidence="1">
    <location>
        <begin position="250"/>
        <end position="271"/>
    </location>
</feature>
<feature type="compositionally biased region" description="Basic and acidic residues" evidence="1">
    <location>
        <begin position="255"/>
        <end position="271"/>
    </location>
</feature>
<dbReference type="PANTHER" id="PTHR21838:SF2">
    <property type="entry name" value="COILED-COIL DOMAIN-CONTAINING PROTEIN 137"/>
    <property type="match status" value="1"/>
</dbReference>
<sequence length="271" mass="31279">MGKKKQTKLAEAFKQGATTGQNPSKKKPKRDGKPRQEEHLEQIPFRLREIMKSKERMKMGPSKTKKMKKAEAIALTPKPKPGDATLGDIPVPHFRRKKKESEKSYLRRMGNEAQHVLFLTKNQIERHPERELEEQEKPAGTGKCKSDKKKEYDKSRLDRLHKKKLDRREEKAENDMFIDEVAFGEVAMAPPTLSIKPRKALIKPQGVCKGLLLNSLLGQTQFSTAKPSMARQRMMEEERQRVVQAYRHLKKQKQHQQEAKAAGIDKLKNLQ</sequence>
<evidence type="ECO:0000313" key="3">
    <source>
        <dbReference type="Proteomes" id="UP001356427"/>
    </source>
</evidence>
<dbReference type="AlphaFoldDB" id="A0AAN8LI99"/>
<accession>A0AAN8LI99</accession>
<evidence type="ECO:0000256" key="1">
    <source>
        <dbReference type="SAM" id="MobiDB-lite"/>
    </source>
</evidence>
<dbReference type="GO" id="GO:0005634">
    <property type="term" value="C:nucleus"/>
    <property type="evidence" value="ECO:0007669"/>
    <property type="project" value="TreeGrafter"/>
</dbReference>
<gene>
    <name evidence="2" type="ORF">J4Q44_G00169670</name>
</gene>
<feature type="compositionally biased region" description="Basic and acidic residues" evidence="1">
    <location>
        <begin position="144"/>
        <end position="155"/>
    </location>
</feature>
<evidence type="ECO:0000313" key="2">
    <source>
        <dbReference type="EMBL" id="KAK6311303.1"/>
    </source>
</evidence>
<dbReference type="Proteomes" id="UP001356427">
    <property type="component" value="Unassembled WGS sequence"/>
</dbReference>
<dbReference type="InterPro" id="IPR026680">
    <property type="entry name" value="CCDC137"/>
</dbReference>
<feature type="compositionally biased region" description="Basic and acidic residues" evidence="1">
    <location>
        <begin position="31"/>
        <end position="58"/>
    </location>
</feature>
<keyword evidence="3" id="KW-1185">Reference proteome</keyword>
<protein>
    <recommendedName>
        <fullName evidence="4">Coiled-coil domain containing 137</fullName>
    </recommendedName>
</protein>